<dbReference type="Gene3D" id="3.30.70.560">
    <property type="entry name" value="7,8-Dihydro-6-hydroxymethylpterin-pyrophosphokinase HPPK"/>
    <property type="match status" value="1"/>
</dbReference>
<dbReference type="NCBIfam" id="TIGR01498">
    <property type="entry name" value="folK"/>
    <property type="match status" value="1"/>
</dbReference>
<gene>
    <name evidence="10" type="ORF">FD14_GL001398</name>
</gene>
<comment type="catalytic activity">
    <reaction evidence="1">
        <text>6-hydroxymethyl-7,8-dihydropterin + ATP = (7,8-dihydropterin-6-yl)methyl diphosphate + AMP + H(+)</text>
        <dbReference type="Rhea" id="RHEA:11412"/>
        <dbReference type="ChEBI" id="CHEBI:15378"/>
        <dbReference type="ChEBI" id="CHEBI:30616"/>
        <dbReference type="ChEBI" id="CHEBI:44841"/>
        <dbReference type="ChEBI" id="CHEBI:72950"/>
        <dbReference type="ChEBI" id="CHEBI:456215"/>
        <dbReference type="EC" id="2.7.6.3"/>
    </reaction>
</comment>
<dbReference type="InterPro" id="IPR000550">
    <property type="entry name" value="Hppk"/>
</dbReference>
<evidence type="ECO:0000259" key="9">
    <source>
        <dbReference type="Pfam" id="PF01288"/>
    </source>
</evidence>
<evidence type="ECO:0000313" key="11">
    <source>
        <dbReference type="Proteomes" id="UP000051442"/>
    </source>
</evidence>
<evidence type="ECO:0000256" key="5">
    <source>
        <dbReference type="ARBA" id="ARBA00022741"/>
    </source>
</evidence>
<evidence type="ECO:0000256" key="2">
    <source>
        <dbReference type="ARBA" id="ARBA00005051"/>
    </source>
</evidence>
<protein>
    <recommendedName>
        <fullName evidence="3">2-amino-4-hydroxy-6-hydroxymethyldihydropteridine diphosphokinase</fullName>
        <ecNumber evidence="3">2.7.6.3</ecNumber>
    </recommendedName>
</protein>
<organism evidence="10 11">
    <name type="scientific">Secundilactobacillus similis DSM 23365 = JCM 2765</name>
    <dbReference type="NCBI Taxonomy" id="1423804"/>
    <lineage>
        <taxon>Bacteria</taxon>
        <taxon>Bacillati</taxon>
        <taxon>Bacillota</taxon>
        <taxon>Bacilli</taxon>
        <taxon>Lactobacillales</taxon>
        <taxon>Lactobacillaceae</taxon>
        <taxon>Secundilactobacillus</taxon>
    </lineage>
</organism>
<dbReference type="GO" id="GO:0046656">
    <property type="term" value="P:folic acid biosynthetic process"/>
    <property type="evidence" value="ECO:0007669"/>
    <property type="project" value="UniProtKB-KW"/>
</dbReference>
<comment type="caution">
    <text evidence="10">The sequence shown here is derived from an EMBL/GenBank/DDBJ whole genome shotgun (WGS) entry which is preliminary data.</text>
</comment>
<dbReference type="PANTHER" id="PTHR43071:SF1">
    <property type="entry name" value="2-AMINO-4-HYDROXY-6-HYDROXYMETHYLDIHYDROPTERIDINE PYROPHOSPHOKINASE"/>
    <property type="match status" value="1"/>
</dbReference>
<sequence>MTERVYLSVGTNMGDRLAQLQQAVVRLGQTTGITVEAVSSVYETQPWGKLDQANFYNIAVALTTTLAPEALLAALHQVEQAGHRERHEHWGPRTIDLDIAYWGDRQIQTANLTVPHPRAAERNFVLLPIQELTGDDPVVGDQVAQALRANRDLSWIKKVKGVTIDHE</sequence>
<dbReference type="EC" id="2.7.6.3" evidence="3"/>
<evidence type="ECO:0000256" key="7">
    <source>
        <dbReference type="ARBA" id="ARBA00022840"/>
    </source>
</evidence>
<dbReference type="GO" id="GO:0016301">
    <property type="term" value="F:kinase activity"/>
    <property type="evidence" value="ECO:0007669"/>
    <property type="project" value="UniProtKB-KW"/>
</dbReference>
<keyword evidence="4" id="KW-0808">Transferase</keyword>
<keyword evidence="7" id="KW-0067">ATP-binding</keyword>
<dbReference type="CDD" id="cd00483">
    <property type="entry name" value="HPPK"/>
    <property type="match status" value="1"/>
</dbReference>
<dbReference type="GO" id="GO:0003848">
    <property type="term" value="F:2-amino-4-hydroxy-6-hydroxymethyldihydropteridine diphosphokinase activity"/>
    <property type="evidence" value="ECO:0007669"/>
    <property type="project" value="UniProtKB-EC"/>
</dbReference>
<keyword evidence="8" id="KW-0289">Folate biosynthesis</keyword>
<accession>A0A0R2FQ10</accession>
<keyword evidence="6 10" id="KW-0418">Kinase</keyword>
<dbReference type="Pfam" id="PF01288">
    <property type="entry name" value="HPPK"/>
    <property type="match status" value="1"/>
</dbReference>
<dbReference type="SUPFAM" id="SSF55083">
    <property type="entry name" value="6-hydroxymethyl-7,8-dihydropterin pyrophosphokinase, HPPK"/>
    <property type="match status" value="1"/>
</dbReference>
<comment type="pathway">
    <text evidence="2">Cofactor biosynthesis; tetrahydrofolate biosynthesis; 2-amino-4-hydroxy-6-hydroxymethyl-7,8-dihydropteridine diphosphate from 7,8-dihydroneopterin triphosphate: step 4/4.</text>
</comment>
<evidence type="ECO:0000313" key="10">
    <source>
        <dbReference type="EMBL" id="KRN26500.1"/>
    </source>
</evidence>
<dbReference type="STRING" id="1423804.FD14_GL001398"/>
<dbReference type="PANTHER" id="PTHR43071">
    <property type="entry name" value="2-AMINO-4-HYDROXY-6-HYDROXYMETHYLDIHYDROPTERIDINE PYROPHOSPHOKINASE"/>
    <property type="match status" value="1"/>
</dbReference>
<dbReference type="PATRIC" id="fig|1423804.4.peg.1508"/>
<feature type="domain" description="7,8-dihydro-6-hydroxymethylpterin-pyrophosphokinase" evidence="9">
    <location>
        <begin position="6"/>
        <end position="132"/>
    </location>
</feature>
<dbReference type="GO" id="GO:0046654">
    <property type="term" value="P:tetrahydrofolate biosynthetic process"/>
    <property type="evidence" value="ECO:0007669"/>
    <property type="project" value="UniProtKB-UniPathway"/>
</dbReference>
<name>A0A0R2FQ10_9LACO</name>
<evidence type="ECO:0000256" key="1">
    <source>
        <dbReference type="ARBA" id="ARBA00000198"/>
    </source>
</evidence>
<proteinExistence type="predicted"/>
<reference evidence="10 11" key="1">
    <citation type="journal article" date="2015" name="Genome Announc.">
        <title>Expanding the biotechnology potential of lactobacilli through comparative genomics of 213 strains and associated genera.</title>
        <authorList>
            <person name="Sun Z."/>
            <person name="Harris H.M."/>
            <person name="McCann A."/>
            <person name="Guo C."/>
            <person name="Argimon S."/>
            <person name="Zhang W."/>
            <person name="Yang X."/>
            <person name="Jeffery I.B."/>
            <person name="Cooney J.C."/>
            <person name="Kagawa T.F."/>
            <person name="Liu W."/>
            <person name="Song Y."/>
            <person name="Salvetti E."/>
            <person name="Wrobel A."/>
            <person name="Rasinkangas P."/>
            <person name="Parkhill J."/>
            <person name="Rea M.C."/>
            <person name="O'Sullivan O."/>
            <person name="Ritari J."/>
            <person name="Douillard F.P."/>
            <person name="Paul Ross R."/>
            <person name="Yang R."/>
            <person name="Briner A.E."/>
            <person name="Felis G.E."/>
            <person name="de Vos W.M."/>
            <person name="Barrangou R."/>
            <person name="Klaenhammer T.R."/>
            <person name="Caufield P.W."/>
            <person name="Cui Y."/>
            <person name="Zhang H."/>
            <person name="O'Toole P.W."/>
        </authorList>
    </citation>
    <scope>NUCLEOTIDE SEQUENCE [LARGE SCALE GENOMIC DNA]</scope>
    <source>
        <strain evidence="10 11">DSM 23365</strain>
    </source>
</reference>
<evidence type="ECO:0000256" key="8">
    <source>
        <dbReference type="ARBA" id="ARBA00022909"/>
    </source>
</evidence>
<dbReference type="RefSeq" id="WP_235809803.1">
    <property type="nucleotide sequence ID" value="NZ_AYZM01000022.1"/>
</dbReference>
<dbReference type="GO" id="GO:0005524">
    <property type="term" value="F:ATP binding"/>
    <property type="evidence" value="ECO:0007669"/>
    <property type="project" value="UniProtKB-KW"/>
</dbReference>
<evidence type="ECO:0000256" key="3">
    <source>
        <dbReference type="ARBA" id="ARBA00013253"/>
    </source>
</evidence>
<dbReference type="AlphaFoldDB" id="A0A0R2FQ10"/>
<keyword evidence="11" id="KW-1185">Reference proteome</keyword>
<dbReference type="Proteomes" id="UP000051442">
    <property type="component" value="Unassembled WGS sequence"/>
</dbReference>
<dbReference type="EMBL" id="AYZM01000022">
    <property type="protein sequence ID" value="KRN26500.1"/>
    <property type="molecule type" value="Genomic_DNA"/>
</dbReference>
<evidence type="ECO:0000256" key="4">
    <source>
        <dbReference type="ARBA" id="ARBA00022679"/>
    </source>
</evidence>
<dbReference type="InterPro" id="IPR035907">
    <property type="entry name" value="Hppk_sf"/>
</dbReference>
<dbReference type="UniPathway" id="UPA00077">
    <property type="reaction ID" value="UER00155"/>
</dbReference>
<keyword evidence="5" id="KW-0547">Nucleotide-binding</keyword>
<evidence type="ECO:0000256" key="6">
    <source>
        <dbReference type="ARBA" id="ARBA00022777"/>
    </source>
</evidence>